<dbReference type="SUPFAM" id="SSF53597">
    <property type="entry name" value="Dihydrofolate reductase-like"/>
    <property type="match status" value="1"/>
</dbReference>
<evidence type="ECO:0000313" key="2">
    <source>
        <dbReference type="Proteomes" id="UP001163203"/>
    </source>
</evidence>
<dbReference type="EMBL" id="CP113836">
    <property type="protein sequence ID" value="WAL68687.1"/>
    <property type="molecule type" value="Genomic_DNA"/>
</dbReference>
<evidence type="ECO:0008006" key="3">
    <source>
        <dbReference type="Google" id="ProtNLM"/>
    </source>
</evidence>
<evidence type="ECO:0000313" key="1">
    <source>
        <dbReference type="EMBL" id="WAL68687.1"/>
    </source>
</evidence>
<organism evidence="1 2">
    <name type="scientific">Amycolatopsis cynarae</name>
    <dbReference type="NCBI Taxonomy" id="2995223"/>
    <lineage>
        <taxon>Bacteria</taxon>
        <taxon>Bacillati</taxon>
        <taxon>Actinomycetota</taxon>
        <taxon>Actinomycetes</taxon>
        <taxon>Pseudonocardiales</taxon>
        <taxon>Pseudonocardiaceae</taxon>
        <taxon>Amycolatopsis</taxon>
    </lineage>
</organism>
<accession>A0ABY7B8K4</accession>
<keyword evidence="2" id="KW-1185">Reference proteome</keyword>
<sequence>MIRAGLVDEIVVHTAPVLLGKADWRWTSESNWSPYTSAVLGRWPTCTTA</sequence>
<proteinExistence type="predicted"/>
<name>A0ABY7B8K4_9PSEU</name>
<protein>
    <recommendedName>
        <fullName evidence="3">Bacterial bifunctional deaminase-reductase C-terminal domain-containing protein</fullName>
    </recommendedName>
</protein>
<dbReference type="Proteomes" id="UP001163203">
    <property type="component" value="Chromosome"/>
</dbReference>
<dbReference type="RefSeq" id="WP_268758780.1">
    <property type="nucleotide sequence ID" value="NZ_CP113836.1"/>
</dbReference>
<dbReference type="InterPro" id="IPR024072">
    <property type="entry name" value="DHFR-like_dom_sf"/>
</dbReference>
<reference evidence="1" key="1">
    <citation type="submission" date="2022-11" db="EMBL/GenBank/DDBJ databases">
        <authorList>
            <person name="Mo P."/>
        </authorList>
    </citation>
    <scope>NUCLEOTIDE SEQUENCE</scope>
    <source>
        <strain evidence="1">HUAS 11-8</strain>
    </source>
</reference>
<gene>
    <name evidence="1" type="ORF">ORV05_13205</name>
</gene>